<dbReference type="Proteomes" id="UP000290401">
    <property type="component" value="Unassembled WGS sequence"/>
</dbReference>
<accession>A0AAE6CAJ9</accession>
<keyword evidence="2" id="KW-0732">Signal</keyword>
<reference evidence="3 5" key="1">
    <citation type="submission" date="2018-06" db="EMBL/GenBank/DDBJ databases">
        <title>Comparative genomics of rhizobia nodulating Arachis hypogaea in China.</title>
        <authorList>
            <person name="Li Y."/>
        </authorList>
    </citation>
    <scope>NUCLEOTIDE SEQUENCE [LARGE SCALE GENOMIC DNA]</scope>
    <source>
        <strain evidence="3 5">CCBAU 51670</strain>
    </source>
</reference>
<gene>
    <name evidence="4" type="ORF">EAS56_25535</name>
    <name evidence="3" type="ORF">XH91_27340</name>
</gene>
<dbReference type="EMBL" id="CP030053">
    <property type="protein sequence ID" value="QAU48702.1"/>
    <property type="molecule type" value="Genomic_DNA"/>
</dbReference>
<dbReference type="EMBL" id="RDQZ01000024">
    <property type="protein sequence ID" value="RXH09690.1"/>
    <property type="molecule type" value="Genomic_DNA"/>
</dbReference>
<feature type="signal peptide" evidence="2">
    <location>
        <begin position="1"/>
        <end position="17"/>
    </location>
</feature>
<organism evidence="3 5">
    <name type="scientific">Bradyrhizobium guangzhouense</name>
    <dbReference type="NCBI Taxonomy" id="1325095"/>
    <lineage>
        <taxon>Bacteria</taxon>
        <taxon>Pseudomonadati</taxon>
        <taxon>Pseudomonadota</taxon>
        <taxon>Alphaproteobacteria</taxon>
        <taxon>Hyphomicrobiales</taxon>
        <taxon>Nitrobacteraceae</taxon>
        <taxon>Bradyrhizobium</taxon>
    </lineage>
</organism>
<evidence type="ECO:0000256" key="1">
    <source>
        <dbReference type="SAM" id="MobiDB-lite"/>
    </source>
</evidence>
<protein>
    <submittedName>
        <fullName evidence="3">Uncharacterized protein</fullName>
    </submittedName>
</protein>
<dbReference type="Proteomes" id="UP000288972">
    <property type="component" value="Chromosome"/>
</dbReference>
<sequence>MKKFLLMTLLIATPVSAQSDQPAPPAPLTTREQVQADRARAAAEEKNAPTARPWDRGADGKRPWERGATAK</sequence>
<evidence type="ECO:0000313" key="6">
    <source>
        <dbReference type="Proteomes" id="UP000290401"/>
    </source>
</evidence>
<feature type="region of interest" description="Disordered" evidence="1">
    <location>
        <begin position="13"/>
        <end position="71"/>
    </location>
</feature>
<evidence type="ECO:0000313" key="3">
    <source>
        <dbReference type="EMBL" id="QAU48702.1"/>
    </source>
</evidence>
<reference evidence="4 6" key="2">
    <citation type="submission" date="2018-10" db="EMBL/GenBank/DDBJ databases">
        <title>Bradyrhizobium sp. nov., effective nodules isolated from peanut in China.</title>
        <authorList>
            <person name="Li Y."/>
        </authorList>
    </citation>
    <scope>NUCLEOTIDE SEQUENCE [LARGE SCALE GENOMIC DNA]</scope>
    <source>
        <strain evidence="4 6">CCBAU 53426</strain>
    </source>
</reference>
<name>A0AAE6CAJ9_9BRAD</name>
<keyword evidence="6" id="KW-1185">Reference proteome</keyword>
<evidence type="ECO:0000313" key="5">
    <source>
        <dbReference type="Proteomes" id="UP000288972"/>
    </source>
</evidence>
<dbReference type="KEGG" id="bgz:XH91_27340"/>
<evidence type="ECO:0000256" key="2">
    <source>
        <dbReference type="SAM" id="SignalP"/>
    </source>
</evidence>
<feature type="chain" id="PRO_5042291387" evidence="2">
    <location>
        <begin position="18"/>
        <end position="71"/>
    </location>
</feature>
<dbReference type="AlphaFoldDB" id="A0AAE6CAJ9"/>
<evidence type="ECO:0000313" key="4">
    <source>
        <dbReference type="EMBL" id="RXH09690.1"/>
    </source>
</evidence>
<proteinExistence type="predicted"/>
<feature type="compositionally biased region" description="Basic and acidic residues" evidence="1">
    <location>
        <begin position="34"/>
        <end position="65"/>
    </location>
</feature>